<dbReference type="InterPro" id="IPR001214">
    <property type="entry name" value="SET_dom"/>
</dbReference>
<keyword evidence="5" id="KW-0808">Transferase</keyword>
<dbReference type="InterPro" id="IPR044421">
    <property type="entry name" value="SMYD4_SET"/>
</dbReference>
<reference evidence="18 19" key="1">
    <citation type="journal article" date="2018" name="Gigascience">
        <title>Genomes of trombidid mites reveal novel predicted allergens and laterally-transferred genes associated with secondary metabolism.</title>
        <authorList>
            <person name="Dong X."/>
            <person name="Chaisiri K."/>
            <person name="Xia D."/>
            <person name="Armstrong S.D."/>
            <person name="Fang Y."/>
            <person name="Donnelly M.J."/>
            <person name="Kadowaki T."/>
            <person name="McGarry J.W."/>
            <person name="Darby A.C."/>
            <person name="Makepeace B.L."/>
        </authorList>
    </citation>
    <scope>NUCLEOTIDE SEQUENCE [LARGE SCALE GENOMIC DNA]</scope>
    <source>
        <strain evidence="18">UoL-WK</strain>
    </source>
</reference>
<dbReference type="SUPFAM" id="SSF82199">
    <property type="entry name" value="SET domain"/>
    <property type="match status" value="1"/>
</dbReference>
<dbReference type="InterPro" id="IPR052097">
    <property type="entry name" value="SET-MYND_domain_protein"/>
</dbReference>
<evidence type="ECO:0000256" key="8">
    <source>
        <dbReference type="ARBA" id="ARBA00022771"/>
    </source>
</evidence>
<evidence type="ECO:0000256" key="6">
    <source>
        <dbReference type="ARBA" id="ARBA00022691"/>
    </source>
</evidence>
<evidence type="ECO:0000256" key="12">
    <source>
        <dbReference type="ARBA" id="ARBA00093423"/>
    </source>
</evidence>
<dbReference type="STRING" id="1965070.A0A3S3RLS2"/>
<evidence type="ECO:0000259" key="17">
    <source>
        <dbReference type="PROSITE" id="PS50865"/>
    </source>
</evidence>
<dbReference type="Gene3D" id="1.25.40.10">
    <property type="entry name" value="Tetratricopeptide repeat domain"/>
    <property type="match status" value="2"/>
</dbReference>
<evidence type="ECO:0000256" key="7">
    <source>
        <dbReference type="ARBA" id="ARBA00022723"/>
    </source>
</evidence>
<evidence type="ECO:0000256" key="5">
    <source>
        <dbReference type="ARBA" id="ARBA00022679"/>
    </source>
</evidence>
<dbReference type="GO" id="GO:0032259">
    <property type="term" value="P:methylation"/>
    <property type="evidence" value="ECO:0007669"/>
    <property type="project" value="UniProtKB-KW"/>
</dbReference>
<accession>A0A3S3RLS2</accession>
<keyword evidence="6" id="KW-0949">S-adenosyl-L-methionine</keyword>
<dbReference type="AlphaFoldDB" id="A0A3S3RLS2"/>
<keyword evidence="19" id="KW-1185">Reference proteome</keyword>
<dbReference type="Pfam" id="PF00856">
    <property type="entry name" value="SET"/>
    <property type="match status" value="1"/>
</dbReference>
<dbReference type="SUPFAM" id="SSF48452">
    <property type="entry name" value="TPR-like"/>
    <property type="match status" value="2"/>
</dbReference>
<evidence type="ECO:0000256" key="2">
    <source>
        <dbReference type="ARBA" id="ARBA00004496"/>
    </source>
</evidence>
<dbReference type="GO" id="GO:0008276">
    <property type="term" value="F:protein methyltransferase activity"/>
    <property type="evidence" value="ECO:0007669"/>
    <property type="project" value="UniProtKB-ARBA"/>
</dbReference>
<name>A0A3S3RLS2_9ACAR</name>
<keyword evidence="8 15" id="KW-0863">Zinc-finger</keyword>
<dbReference type="GO" id="GO:0008170">
    <property type="term" value="F:N-methyltransferase activity"/>
    <property type="evidence" value="ECO:0007669"/>
    <property type="project" value="UniProtKB-ARBA"/>
</dbReference>
<dbReference type="PANTHER" id="PTHR46165">
    <property type="entry name" value="SET AND MYND DOMAIN-CONTAINING PROTEIN 4"/>
    <property type="match status" value="1"/>
</dbReference>
<feature type="domain" description="SET" evidence="16">
    <location>
        <begin position="248"/>
        <end position="512"/>
    </location>
</feature>
<keyword evidence="9" id="KW-0862">Zinc</keyword>
<keyword evidence="7" id="KW-0479">Metal-binding</keyword>
<comment type="subcellular location">
    <subcellularLocation>
        <location evidence="2">Cytoplasm</location>
    </subcellularLocation>
    <subcellularLocation>
        <location evidence="1">Nucleus</location>
    </subcellularLocation>
</comment>
<evidence type="ECO:0000313" key="19">
    <source>
        <dbReference type="Proteomes" id="UP000285301"/>
    </source>
</evidence>
<dbReference type="OrthoDB" id="62495at2759"/>
<evidence type="ECO:0000256" key="10">
    <source>
        <dbReference type="ARBA" id="ARBA00023242"/>
    </source>
</evidence>
<comment type="function">
    <text evidence="12">Protein-lysine N-methyltransferase. Monomethylates PRMT5, modulating its transcriptional activity. May also act as a histone methyltransferase. Plays a critical role in cardiac development. Acts as a key epigenetic regulator of gene expression during cardiac development via its dual activities as a methyltransferase and negative regulator of HDAC1.</text>
</comment>
<dbReference type="GO" id="GO:0042826">
    <property type="term" value="F:histone deacetylase binding"/>
    <property type="evidence" value="ECO:0007669"/>
    <property type="project" value="TreeGrafter"/>
</dbReference>
<gene>
    <name evidence="18" type="ORF">B4U79_16569</name>
</gene>
<keyword evidence="3" id="KW-0963">Cytoplasm</keyword>
<evidence type="ECO:0000256" key="11">
    <source>
        <dbReference type="ARBA" id="ARBA00048985"/>
    </source>
</evidence>
<dbReference type="Gene3D" id="6.10.140.2220">
    <property type="match status" value="1"/>
</dbReference>
<dbReference type="PANTHER" id="PTHR46165:SF2">
    <property type="entry name" value="SET AND MYND DOMAIN-CONTAINING PROTEIN 4"/>
    <property type="match status" value="1"/>
</dbReference>
<dbReference type="EMBL" id="NCKU01007088">
    <property type="protein sequence ID" value="RWS02899.1"/>
    <property type="molecule type" value="Genomic_DNA"/>
</dbReference>
<dbReference type="InterPro" id="IPR046341">
    <property type="entry name" value="SET_dom_sf"/>
</dbReference>
<comment type="catalytic activity">
    <reaction evidence="11">
        <text>L-lysyl-[protein] + S-adenosyl-L-methionine = N(6)-methyl-L-lysyl-[protein] + S-adenosyl-L-homocysteine + H(+)</text>
        <dbReference type="Rhea" id="RHEA:51736"/>
        <dbReference type="Rhea" id="RHEA-COMP:9752"/>
        <dbReference type="Rhea" id="RHEA-COMP:13053"/>
        <dbReference type="ChEBI" id="CHEBI:15378"/>
        <dbReference type="ChEBI" id="CHEBI:29969"/>
        <dbReference type="ChEBI" id="CHEBI:57856"/>
        <dbReference type="ChEBI" id="CHEBI:59789"/>
        <dbReference type="ChEBI" id="CHEBI:61929"/>
    </reaction>
</comment>
<evidence type="ECO:0000256" key="15">
    <source>
        <dbReference type="PROSITE-ProRule" id="PRU00134"/>
    </source>
</evidence>
<feature type="domain" description="MYND-type" evidence="17">
    <location>
        <begin position="293"/>
        <end position="332"/>
    </location>
</feature>
<evidence type="ECO:0000256" key="13">
    <source>
        <dbReference type="ARBA" id="ARBA00093635"/>
    </source>
</evidence>
<dbReference type="Proteomes" id="UP000285301">
    <property type="component" value="Unassembled WGS sequence"/>
</dbReference>
<evidence type="ECO:0000256" key="3">
    <source>
        <dbReference type="ARBA" id="ARBA00022490"/>
    </source>
</evidence>
<dbReference type="InterPro" id="IPR011990">
    <property type="entry name" value="TPR-like_helical_dom_sf"/>
</dbReference>
<organism evidence="18 19">
    <name type="scientific">Dinothrombium tinctorium</name>
    <dbReference type="NCBI Taxonomy" id="1965070"/>
    <lineage>
        <taxon>Eukaryota</taxon>
        <taxon>Metazoa</taxon>
        <taxon>Ecdysozoa</taxon>
        <taxon>Arthropoda</taxon>
        <taxon>Chelicerata</taxon>
        <taxon>Arachnida</taxon>
        <taxon>Acari</taxon>
        <taxon>Acariformes</taxon>
        <taxon>Trombidiformes</taxon>
        <taxon>Prostigmata</taxon>
        <taxon>Anystina</taxon>
        <taxon>Parasitengona</taxon>
        <taxon>Trombidioidea</taxon>
        <taxon>Trombidiidae</taxon>
        <taxon>Dinothrombium</taxon>
    </lineage>
</organism>
<comment type="caution">
    <text evidence="18">The sequence shown here is derived from an EMBL/GenBank/DDBJ whole genome shotgun (WGS) entry which is preliminary data.</text>
</comment>
<evidence type="ECO:0000313" key="18">
    <source>
        <dbReference type="EMBL" id="RWS02899.1"/>
    </source>
</evidence>
<sequence length="753" mass="87025">MGESTHETNAKHSDFGWIQFHEFIVNLQKKLALDCGQRRFNEFIAGLSEQHSNKERVQFSFENEPIIRSLQEIIASIIREFEYNVKNDERAKYLRVSGNDLFKKQAFEEAVKCYTHALMSASFPNSPNTESEMSLCFANRSTAFFHLKCYSAAIKDIDEAIKLGYSKSSVNKLIIRKFECLKHLKQYEEAKHLIHSSLTSCEENIKKDYEKCLKTLESLDVDIRQTTSDPNLSAHIDVNKYETFLMSDALKVNFSEKKGRHIKTTRDMEIGEIVVTERPYISILESSLFLSHCQHCLCSLELGGLPCFDCDQVLFCSQECRKAAKTYHKYECNYCQHLIDIIGVAYLVIRIIFATDIEDILKAATTDLDETSTENEICNNYQSIFRLLDHEKDHGSEEQIYYVLMSLFILITIENKKYVEKSNQPKLLYAILRHCQQLSTNLISIYAQEITNDMGNKISVKESSIGYGIYPNICLFNHSCEPNTVTFYNGSQITIRTSCEIKSGDELCFCYGPTVSKMSLNDRQKFLRKQYYFDCDCKGCNSRKEYKGRAFLCPYCKGALILNDDTSNHCLDCKKENIDLTENIKNVEESKRLAEEGKRLFEEENFDEAVVKFSLSNRINDKCLFRINDHLKQVKEDLCACIAMLQHYDVALKYCEQVLKIVKELHGEDSIEVANTMIKLISLKMNLLEEIRDENEAEAIQESKNLLKIIDSVIATFTRVSSQNANAPNNFDIYESELQWLNEKRNELFQCYL</sequence>
<dbReference type="Gene3D" id="2.170.270.10">
    <property type="entry name" value="SET domain"/>
    <property type="match status" value="1"/>
</dbReference>
<dbReference type="PROSITE" id="PS50280">
    <property type="entry name" value="SET"/>
    <property type="match status" value="1"/>
</dbReference>
<keyword evidence="4" id="KW-0489">Methyltransferase</keyword>
<dbReference type="GO" id="GO:0005737">
    <property type="term" value="C:cytoplasm"/>
    <property type="evidence" value="ECO:0007669"/>
    <property type="project" value="UniProtKB-SubCell"/>
</dbReference>
<proteinExistence type="predicted"/>
<dbReference type="CDD" id="cd10536">
    <property type="entry name" value="SET_SMYD4"/>
    <property type="match status" value="1"/>
</dbReference>
<dbReference type="PROSITE" id="PS50865">
    <property type="entry name" value="ZF_MYND_2"/>
    <property type="match status" value="1"/>
</dbReference>
<evidence type="ECO:0000256" key="1">
    <source>
        <dbReference type="ARBA" id="ARBA00004123"/>
    </source>
</evidence>
<protein>
    <recommendedName>
        <fullName evidence="13">Protein-lysine N-methyltransferase SMYD4</fullName>
    </recommendedName>
    <alternativeName>
        <fullName evidence="14">SET and MYND domain-containing protein 4</fullName>
    </alternativeName>
</protein>
<evidence type="ECO:0000256" key="14">
    <source>
        <dbReference type="ARBA" id="ARBA00093680"/>
    </source>
</evidence>
<dbReference type="GO" id="GO:0008757">
    <property type="term" value="F:S-adenosylmethionine-dependent methyltransferase activity"/>
    <property type="evidence" value="ECO:0007669"/>
    <property type="project" value="UniProtKB-ARBA"/>
</dbReference>
<dbReference type="GO" id="GO:0005634">
    <property type="term" value="C:nucleus"/>
    <property type="evidence" value="ECO:0007669"/>
    <property type="project" value="UniProtKB-SubCell"/>
</dbReference>
<evidence type="ECO:0000256" key="4">
    <source>
        <dbReference type="ARBA" id="ARBA00022603"/>
    </source>
</evidence>
<keyword evidence="10" id="KW-0539">Nucleus</keyword>
<dbReference type="SUPFAM" id="SSF144232">
    <property type="entry name" value="HIT/MYND zinc finger-like"/>
    <property type="match status" value="1"/>
</dbReference>
<evidence type="ECO:0000256" key="9">
    <source>
        <dbReference type="ARBA" id="ARBA00022833"/>
    </source>
</evidence>
<evidence type="ECO:0000259" key="16">
    <source>
        <dbReference type="PROSITE" id="PS50280"/>
    </source>
</evidence>
<dbReference type="InterPro" id="IPR002893">
    <property type="entry name" value="Znf_MYND"/>
</dbReference>
<dbReference type="GO" id="GO:0008270">
    <property type="term" value="F:zinc ion binding"/>
    <property type="evidence" value="ECO:0007669"/>
    <property type="project" value="UniProtKB-KW"/>
</dbReference>
<dbReference type="Gene3D" id="1.10.220.160">
    <property type="match status" value="1"/>
</dbReference>